<evidence type="ECO:0000313" key="4">
    <source>
        <dbReference type="Proteomes" id="UP000044377"/>
    </source>
</evidence>
<feature type="chain" id="PRO_5005194332" evidence="1">
    <location>
        <begin position="31"/>
        <end position="1787"/>
    </location>
</feature>
<dbReference type="Pfam" id="PF05860">
    <property type="entry name" value="TPS"/>
    <property type="match status" value="1"/>
</dbReference>
<keyword evidence="4" id="KW-1185">Reference proteome</keyword>
<proteinExistence type="predicted"/>
<dbReference type="InterPro" id="IPR011050">
    <property type="entry name" value="Pectin_lyase_fold/virulence"/>
</dbReference>
<accession>A0A0G4JTD0</accession>
<gene>
    <name evidence="3" type="ORF">BN1221_01399</name>
</gene>
<dbReference type="InterPro" id="IPR012334">
    <property type="entry name" value="Pectin_lyas_fold"/>
</dbReference>
<dbReference type="Gene3D" id="2.160.20.10">
    <property type="entry name" value="Single-stranded right-handed beta-helix, Pectin lyase-like"/>
    <property type="match status" value="1"/>
</dbReference>
<sequence length="1787" mass="188597">MEKFNNRATRGLSYLLIYLTAMQPLHPAFAALTPDNPRTQVKNAGNVPVVNIAAPNAAGISHNTYKDFSVGTPGVVLNNGTAAGKSQLAGQLGANANLKGKAAGLIINEITGSARSDLQGKLEVFGNKANVLIANPNGITCDGCGFINTPAVTLTTGKPQLDQQGMLDALEIKKGGITIGGKGLDGGGANYVDILSRAAELNGKINAKNLSLTQGSNRVNLKTGVISPINGEGAKPQLAVDSKALGGMYAERIRLIATEEGVGANLANLTSTQQDITLSAKGKIQLGNTSAKTDLNLDARETNIAAGINLRSGRDMTLASTTLNNNGSIISNGDMRVFGDTVRNVGNRAVMHTNKNMWIQKNAAGNKSLKVENRSGTLNTNSGDLVIRTGQLENVRDSLIIQNKDIAPDSTSINPYIGAIMRFHPQLMLMMPYSLKATFGDKLPKKWFGHVDLATSNNILSGKKITSITSETKMPEIISGKNLYINAGTLQNASGKINASNNIFMTGNILKNTAPNLAELDTYTSVKLAQQIPVNIISNIDNLGRYPSMSINYSYDGISISENIKDKKPGIISAGNNLVADFADSVTLDTPVPFDEKSINQLIAGTIQTDALTAKNILLHAKNINSKDAINATEDLTLIAEENINLNRGTLKSGNTLSLLTANTIDARQSNFAGKDISLISREGNVSIYSDNTIRHYATDGTRQFSTLNAAGSLFLQAGKDLTLNGINIGKNQNTVLLTGNNLTIKNDDAYLGQQRPDVTLTSAEKQKAFNDTLGMLGRVNSTGSITLNAGKALDIAGIALNAGKDVSLTAGTDINLNPRTFSAIPESLFVNSRQAELSSNIRAGNQLVISSGKDIQARSANLSANGSTTLLAGNSLQFPATPYSAIDSKNDNNKDDRNVIATVHAGKDLTLAANGELIANGTNFSSGGNMTLSSGGKMEFNAVKNHIYREGNREYSESVSQQSAVLNSGGILTLISNGSMLFQASKLIAKSTLDAAAKGGFLYAQAMEEASHYEKTTTKRKWYGKKTTIRQTSHNVTNKVAEFTAGGDINLLSRDDSTYEASKINAGKNAKLTSTKGKVNFKAVKNTTFEQTITTSKGFFIKNADKGYSKDTWLLPKIYTGGKLTVDAATGITADVKASNSRSLQNALLTFGNTPGTQWLKGLNARKDVQWNAVQDAYSNWNQKSQSLNPVVGAVIAIAVAAVTAGSGLAAMAANGAVTATGAAGMTATVVQGAAYSGMTALTSQAAVALVDNKGNLSKTLQAMGRSESVKSLVTSMVIGGALSGFDSVMGWDKTAHGATPLDPAKAKLPMLSNGDWSKVAQRVAGQSVINSSVGTTINGGSFKDNFTNALLANVGNQINAEGANLIGNNGQVLGVPGKMLSHAVVSGVAAEIGGGNVKGAAAGAMAAELAGIIINDNLVKTEGWQEQQAQISRVAGAFAGALATGKTSGVNSGANAAEIVERFNRQLHLDELQAIKELAKGDKEKEERLLAASCRKVNCVAQESLSSAERQRYEALMKKHPATRTEDGLLANYWVQKERQRTGNYPLYAGYDMQQLFTYTAGDSISDSQLFARNQWVENASKITGWSKESVETLGITVSIASTFAGMGKANVGNQYLSTKLVAPAAGWKSYLVNEKTIQQAAVFKKQVIDLRAGLPSAPKRSGNVAVAQIDIQGMPKTLASHNHIDQAGKGFVGEGSQNFKFDTIPTADGRSLERNIDSEYKILDNLADKLGANTSVKGSVTIFTEKPACGSCLGVIEQFQRKYPSIKVDVLDNNGVLLKPGGEK</sequence>
<keyword evidence="1" id="KW-0732">Signal</keyword>
<feature type="domain" description="Filamentous haemagglutinin FhaB/tRNA nuclease CdiA-like TPS" evidence="2">
    <location>
        <begin position="44"/>
        <end position="164"/>
    </location>
</feature>
<reference evidence="4" key="1">
    <citation type="submission" date="2015-01" db="EMBL/GenBank/DDBJ databases">
        <authorList>
            <person name="Paterson Steve"/>
        </authorList>
    </citation>
    <scope>NUCLEOTIDE SEQUENCE [LARGE SCALE GENOMIC DNA]</scope>
    <source>
        <strain evidence="4">OBR1</strain>
    </source>
</reference>
<evidence type="ECO:0000313" key="3">
    <source>
        <dbReference type="EMBL" id="CPR15240.1"/>
    </source>
</evidence>
<protein>
    <submittedName>
        <fullName evidence="3">Putative large exoprotein involved in heme utilization or adhesion of ShlA/HecA/FhaA family</fullName>
    </submittedName>
</protein>
<dbReference type="Pfam" id="PF14424">
    <property type="entry name" value="Toxin-deaminase"/>
    <property type="match status" value="1"/>
</dbReference>
<dbReference type="EMBL" id="CGIG01000001">
    <property type="protein sequence ID" value="CPR15240.1"/>
    <property type="molecule type" value="Genomic_DNA"/>
</dbReference>
<evidence type="ECO:0000256" key="1">
    <source>
        <dbReference type="SAM" id="SignalP"/>
    </source>
</evidence>
<name>A0A0G4JTD0_9GAMM</name>
<dbReference type="InterPro" id="IPR006915">
    <property type="entry name" value="DUF637_hemagglutn_put"/>
</dbReference>
<feature type="signal peptide" evidence="1">
    <location>
        <begin position="1"/>
        <end position="30"/>
    </location>
</feature>
<dbReference type="Pfam" id="PF04830">
    <property type="entry name" value="DUF637"/>
    <property type="match status" value="1"/>
</dbReference>
<organism evidence="3 4">
    <name type="scientific">Brenneria goodwinii</name>
    <dbReference type="NCBI Taxonomy" id="1109412"/>
    <lineage>
        <taxon>Bacteria</taxon>
        <taxon>Pseudomonadati</taxon>
        <taxon>Pseudomonadota</taxon>
        <taxon>Gammaproteobacteria</taxon>
        <taxon>Enterobacterales</taxon>
        <taxon>Pectobacteriaceae</taxon>
        <taxon>Brenneria</taxon>
    </lineage>
</organism>
<dbReference type="STRING" id="1109412.BN1221_01399"/>
<dbReference type="InterPro" id="IPR008638">
    <property type="entry name" value="FhaB/CdiA-like_TPS"/>
</dbReference>
<dbReference type="NCBIfam" id="TIGR01901">
    <property type="entry name" value="adhes_NPXG"/>
    <property type="match status" value="1"/>
</dbReference>
<dbReference type="OrthoDB" id="2664633at2"/>
<dbReference type="SUPFAM" id="SSF51126">
    <property type="entry name" value="Pectin lyase-like"/>
    <property type="match status" value="1"/>
</dbReference>
<dbReference type="Proteomes" id="UP000044377">
    <property type="component" value="Unassembled WGS sequence"/>
</dbReference>
<dbReference type="SMART" id="SM00912">
    <property type="entry name" value="Haemagg_act"/>
    <property type="match status" value="1"/>
</dbReference>
<dbReference type="RefSeq" id="WP_053085513.1">
    <property type="nucleotide sequence ID" value="NZ_CGIG01000001.1"/>
</dbReference>
<dbReference type="InterPro" id="IPR032721">
    <property type="entry name" value="Toxin-deaminase"/>
</dbReference>
<evidence type="ECO:0000259" key="2">
    <source>
        <dbReference type="SMART" id="SM00912"/>
    </source>
</evidence>